<dbReference type="Gene3D" id="3.40.50.450">
    <property type="match status" value="1"/>
</dbReference>
<feature type="domain" description="HTH cro/C1-type" evidence="1">
    <location>
        <begin position="165"/>
        <end position="222"/>
    </location>
</feature>
<evidence type="ECO:0000259" key="1">
    <source>
        <dbReference type="PROSITE" id="PS50943"/>
    </source>
</evidence>
<comment type="caution">
    <text evidence="2">The sequence shown here is derived from an EMBL/GenBank/DDBJ whole genome shotgun (WGS) entry which is preliminary data.</text>
</comment>
<dbReference type="RefSeq" id="WP_121247385.1">
    <property type="nucleotide sequence ID" value="NZ_RBIL01000001.1"/>
</dbReference>
<gene>
    <name evidence="2" type="ORF">C8N24_0369</name>
</gene>
<dbReference type="Gene3D" id="1.10.260.40">
    <property type="entry name" value="lambda repressor-like DNA-binding domains"/>
    <property type="match status" value="1"/>
</dbReference>
<dbReference type="EMBL" id="RBIL01000001">
    <property type="protein sequence ID" value="RKQ90559.1"/>
    <property type="molecule type" value="Genomic_DNA"/>
</dbReference>
<dbReference type="InterPro" id="IPR001387">
    <property type="entry name" value="Cro/C1-type_HTH"/>
</dbReference>
<evidence type="ECO:0000313" key="2">
    <source>
        <dbReference type="EMBL" id="RKQ90559.1"/>
    </source>
</evidence>
<dbReference type="PROSITE" id="PS50943">
    <property type="entry name" value="HTH_CROC1"/>
    <property type="match status" value="1"/>
</dbReference>
<dbReference type="CDD" id="cd00093">
    <property type="entry name" value="HTH_XRE"/>
    <property type="match status" value="1"/>
</dbReference>
<organism evidence="2 3">
    <name type="scientific">Solirubrobacter pauli</name>
    <dbReference type="NCBI Taxonomy" id="166793"/>
    <lineage>
        <taxon>Bacteria</taxon>
        <taxon>Bacillati</taxon>
        <taxon>Actinomycetota</taxon>
        <taxon>Thermoleophilia</taxon>
        <taxon>Solirubrobacterales</taxon>
        <taxon>Solirubrobacteraceae</taxon>
        <taxon>Solirubrobacter</taxon>
    </lineage>
</organism>
<name>A0A660L7T1_9ACTN</name>
<dbReference type="Pfam" id="PF01381">
    <property type="entry name" value="HTH_3"/>
    <property type="match status" value="1"/>
</dbReference>
<reference evidence="2 3" key="1">
    <citation type="submission" date="2018-10" db="EMBL/GenBank/DDBJ databases">
        <title>Genomic Encyclopedia of Archaeal and Bacterial Type Strains, Phase II (KMG-II): from individual species to whole genera.</title>
        <authorList>
            <person name="Goeker M."/>
        </authorList>
    </citation>
    <scope>NUCLEOTIDE SEQUENCE [LARGE SCALE GENOMIC DNA]</scope>
    <source>
        <strain evidence="2 3">DSM 14954</strain>
    </source>
</reference>
<dbReference type="GO" id="GO:0003677">
    <property type="term" value="F:DNA binding"/>
    <property type="evidence" value="ECO:0007669"/>
    <property type="project" value="UniProtKB-KW"/>
</dbReference>
<sequence>MSPLNGYISTALTNADTQARLAIDATVSAIRAAAGDALDVYFPGDFTDPVRDAHVSPADVFRIDRERVKGADVIFLLAHTPSIGVGQELTMALESLTPIVLIAPRGTRVSRMALGVPTDLVEVRYDGDEDLRAQLRAAIAALRPRLEERRAALAALDANVTGAKIRAHREQRQLTRAELADRIGLTEVGVAHLEEASDRQGDPSLTQLRRIAAVLGVRAADLV</sequence>
<keyword evidence="2" id="KW-0238">DNA-binding</keyword>
<keyword evidence="3" id="KW-1185">Reference proteome</keyword>
<evidence type="ECO:0000313" key="3">
    <source>
        <dbReference type="Proteomes" id="UP000278962"/>
    </source>
</evidence>
<dbReference type="Proteomes" id="UP000278962">
    <property type="component" value="Unassembled WGS sequence"/>
</dbReference>
<dbReference type="OrthoDB" id="4317785at2"/>
<dbReference type="InterPro" id="IPR010982">
    <property type="entry name" value="Lambda_DNA-bd_dom_sf"/>
</dbReference>
<dbReference type="AlphaFoldDB" id="A0A660L7T1"/>
<dbReference type="SUPFAM" id="SSF47413">
    <property type="entry name" value="lambda repressor-like DNA-binding domains"/>
    <property type="match status" value="1"/>
</dbReference>
<protein>
    <submittedName>
        <fullName evidence="2">DNA-binding XRE family transcriptional regulator</fullName>
    </submittedName>
</protein>
<dbReference type="SMART" id="SM00530">
    <property type="entry name" value="HTH_XRE"/>
    <property type="match status" value="1"/>
</dbReference>
<accession>A0A660L7T1</accession>
<proteinExistence type="predicted"/>